<evidence type="ECO:0000256" key="3">
    <source>
        <dbReference type="ARBA" id="ARBA00022989"/>
    </source>
</evidence>
<dbReference type="InterPro" id="IPR021109">
    <property type="entry name" value="Peptidase_aspartic_dom_sf"/>
</dbReference>
<evidence type="ECO:0000313" key="8">
    <source>
        <dbReference type="Proteomes" id="UP000800038"/>
    </source>
</evidence>
<organism evidence="7 8">
    <name type="scientific">Clathrospora elynae</name>
    <dbReference type="NCBI Taxonomy" id="706981"/>
    <lineage>
        <taxon>Eukaryota</taxon>
        <taxon>Fungi</taxon>
        <taxon>Dikarya</taxon>
        <taxon>Ascomycota</taxon>
        <taxon>Pezizomycotina</taxon>
        <taxon>Dothideomycetes</taxon>
        <taxon>Pleosporomycetidae</taxon>
        <taxon>Pleosporales</taxon>
        <taxon>Diademaceae</taxon>
        <taxon>Clathrospora</taxon>
    </lineage>
</organism>
<proteinExistence type="predicted"/>
<evidence type="ECO:0000313" key="7">
    <source>
        <dbReference type="EMBL" id="KAF1936901.1"/>
    </source>
</evidence>
<evidence type="ECO:0000256" key="1">
    <source>
        <dbReference type="ARBA" id="ARBA00004167"/>
    </source>
</evidence>
<dbReference type="EMBL" id="ML976163">
    <property type="protein sequence ID" value="KAF1936901.1"/>
    <property type="molecule type" value="Genomic_DNA"/>
</dbReference>
<dbReference type="GO" id="GO:0016020">
    <property type="term" value="C:membrane"/>
    <property type="evidence" value="ECO:0007669"/>
    <property type="project" value="UniProtKB-SubCell"/>
</dbReference>
<dbReference type="PANTHER" id="PTHR15549:SF6">
    <property type="entry name" value="MID2 DOMAIN-CONTAINING PROTEIN"/>
    <property type="match status" value="1"/>
</dbReference>
<dbReference type="InterPro" id="IPR051694">
    <property type="entry name" value="Immunoregulatory_rcpt-like"/>
</dbReference>
<dbReference type="GO" id="GO:0071944">
    <property type="term" value="C:cell periphery"/>
    <property type="evidence" value="ECO:0007669"/>
    <property type="project" value="UniProtKB-ARBA"/>
</dbReference>
<dbReference type="SUPFAM" id="SSF50630">
    <property type="entry name" value="Acid proteases"/>
    <property type="match status" value="1"/>
</dbReference>
<evidence type="ECO:0000256" key="4">
    <source>
        <dbReference type="ARBA" id="ARBA00023136"/>
    </source>
</evidence>
<name>A0A6A5S899_9PLEO</name>
<dbReference type="Proteomes" id="UP000800038">
    <property type="component" value="Unassembled WGS sequence"/>
</dbReference>
<dbReference type="PANTHER" id="PTHR15549">
    <property type="entry name" value="PAIRED IMMUNOGLOBULIN-LIKE TYPE 2 RECEPTOR"/>
    <property type="match status" value="1"/>
</dbReference>
<keyword evidence="3 5" id="KW-1133">Transmembrane helix</keyword>
<feature type="transmembrane region" description="Helical" evidence="5">
    <location>
        <begin position="401"/>
        <end position="424"/>
    </location>
</feature>
<evidence type="ECO:0000256" key="2">
    <source>
        <dbReference type="ARBA" id="ARBA00022692"/>
    </source>
</evidence>
<dbReference type="PROSITE" id="PS51767">
    <property type="entry name" value="PEPTIDASE_A1"/>
    <property type="match status" value="1"/>
</dbReference>
<feature type="domain" description="Peptidase A1" evidence="6">
    <location>
        <begin position="1"/>
        <end position="343"/>
    </location>
</feature>
<sequence length="486" mass="51610">MTVGSNNQNISFFASSDYNETYIYGTDGFCTDVYSSGACVTFRGGAYDTSESSTDKSIGNRKDSDGFEADWTEDALSFGSNTSLSSFGFGVPQQDLNQAFTSQSQLGLGRNSSFLRALVSAGDIGTKAYSIFWGLVGGPAEKQTRGSLVLGGLDKSLIADQNDNFTASLFLGSRCGTGMVVTISDILLNWPNGTDMSIFMGSQSAAIEACISPSFAGLISLPLSYYDSFWSLAGGTPPDDKNEARSFGINYFTMLFDPNDVYYGGLTIKLQNSISVKIPNTELVVPDTYIASDGAVQTNTSVRNVVINSLQSNNGNDLPVLGRLFMSSAYIMVNQEAGRFSVWQVNTGSKTSDIVAVDKQNNMVSEFCANSTGGSSIATSLPTSSVKPPSQNEGSKLSGGAIGGIVVGAVGVIAILGTISFFLYRRRGSGGAATGVAQEPELQTADVKPPTYSMVPAEPQELPVNQYNVTELDSRAVDSSRYYYRI</sequence>
<keyword evidence="8" id="KW-1185">Reference proteome</keyword>
<evidence type="ECO:0000259" key="6">
    <source>
        <dbReference type="PROSITE" id="PS51767"/>
    </source>
</evidence>
<dbReference type="OrthoDB" id="5361565at2759"/>
<reference evidence="7" key="1">
    <citation type="journal article" date="2020" name="Stud. Mycol.">
        <title>101 Dothideomycetes genomes: a test case for predicting lifestyles and emergence of pathogens.</title>
        <authorList>
            <person name="Haridas S."/>
            <person name="Albert R."/>
            <person name="Binder M."/>
            <person name="Bloem J."/>
            <person name="Labutti K."/>
            <person name="Salamov A."/>
            <person name="Andreopoulos B."/>
            <person name="Baker S."/>
            <person name="Barry K."/>
            <person name="Bills G."/>
            <person name="Bluhm B."/>
            <person name="Cannon C."/>
            <person name="Castanera R."/>
            <person name="Culley D."/>
            <person name="Daum C."/>
            <person name="Ezra D."/>
            <person name="Gonzalez J."/>
            <person name="Henrissat B."/>
            <person name="Kuo A."/>
            <person name="Liang C."/>
            <person name="Lipzen A."/>
            <person name="Lutzoni F."/>
            <person name="Magnuson J."/>
            <person name="Mondo S."/>
            <person name="Nolan M."/>
            <person name="Ohm R."/>
            <person name="Pangilinan J."/>
            <person name="Park H.-J."/>
            <person name="Ramirez L."/>
            <person name="Alfaro M."/>
            <person name="Sun H."/>
            <person name="Tritt A."/>
            <person name="Yoshinaga Y."/>
            <person name="Zwiers L.-H."/>
            <person name="Turgeon B."/>
            <person name="Goodwin S."/>
            <person name="Spatafora J."/>
            <person name="Crous P."/>
            <person name="Grigoriev I."/>
        </authorList>
    </citation>
    <scope>NUCLEOTIDE SEQUENCE</scope>
    <source>
        <strain evidence="7">CBS 161.51</strain>
    </source>
</reference>
<accession>A0A6A5S899</accession>
<evidence type="ECO:0000256" key="5">
    <source>
        <dbReference type="SAM" id="Phobius"/>
    </source>
</evidence>
<dbReference type="AlphaFoldDB" id="A0A6A5S899"/>
<protein>
    <recommendedName>
        <fullName evidence="6">Peptidase A1 domain-containing protein</fullName>
    </recommendedName>
</protein>
<comment type="subcellular location">
    <subcellularLocation>
        <location evidence="1">Membrane</location>
        <topology evidence="1">Single-pass membrane protein</topology>
    </subcellularLocation>
</comment>
<gene>
    <name evidence="7" type="ORF">EJ02DRAFT_358032</name>
</gene>
<dbReference type="InterPro" id="IPR033121">
    <property type="entry name" value="PEPTIDASE_A1"/>
</dbReference>
<keyword evidence="2 5" id="KW-0812">Transmembrane</keyword>
<keyword evidence="4 5" id="KW-0472">Membrane</keyword>
<dbReference type="Gene3D" id="2.40.70.10">
    <property type="entry name" value="Acid Proteases"/>
    <property type="match status" value="2"/>
</dbReference>